<comment type="cofactor">
    <cofactor evidence="16 18">
        <name>Zn(2+)</name>
        <dbReference type="ChEBI" id="CHEBI:29105"/>
    </cofactor>
    <text evidence="16 18">Binds 1 zinc ion per subunit.</text>
</comment>
<evidence type="ECO:0000256" key="5">
    <source>
        <dbReference type="ARBA" id="ARBA00022670"/>
    </source>
</evidence>
<dbReference type="PANTHER" id="PTHR11533">
    <property type="entry name" value="PROTEASE M1 ZINC METALLOPROTEASE"/>
    <property type="match status" value="1"/>
</dbReference>
<feature type="domain" description="Peptidase M1 membrane alanine aminopeptidase" evidence="19">
    <location>
        <begin position="304"/>
        <end position="534"/>
    </location>
</feature>
<comment type="subcellular location">
    <subcellularLocation>
        <location evidence="2">Cell membrane</location>
        <topology evidence="2">Lipid-anchor</topology>
        <topology evidence="2">GPI-anchor</topology>
    </subcellularLocation>
    <subcellularLocation>
        <location evidence="1">Membrane</location>
        <topology evidence="1">Single-pass type II membrane protein</topology>
    </subcellularLocation>
</comment>
<keyword evidence="11 18" id="KW-1133">Transmembrane helix</keyword>
<feature type="binding site" evidence="16">
    <location>
        <position position="380"/>
    </location>
    <ligand>
        <name>Zn(2+)</name>
        <dbReference type="ChEBI" id="CHEBI:29105"/>
        <note>catalytic</note>
    </ligand>
</feature>
<dbReference type="GO" id="GO:0070006">
    <property type="term" value="F:metalloaminopeptidase activity"/>
    <property type="evidence" value="ECO:0007669"/>
    <property type="project" value="TreeGrafter"/>
</dbReference>
<evidence type="ECO:0000256" key="10">
    <source>
        <dbReference type="ARBA" id="ARBA00022968"/>
    </source>
</evidence>
<dbReference type="InterPro" id="IPR014782">
    <property type="entry name" value="Peptidase_M1_dom"/>
</dbReference>
<feature type="binding site" evidence="16">
    <location>
        <position position="399"/>
    </location>
    <ligand>
        <name>Zn(2+)</name>
        <dbReference type="ChEBI" id="CHEBI:29105"/>
        <note>catalytic</note>
    </ligand>
</feature>
<keyword evidence="14" id="KW-0325">Glycoprotein</keyword>
<evidence type="ECO:0000259" key="20">
    <source>
        <dbReference type="Pfam" id="PF11838"/>
    </source>
</evidence>
<dbReference type="Gene3D" id="1.25.50.20">
    <property type="match status" value="1"/>
</dbReference>
<dbReference type="GO" id="GO:0008270">
    <property type="term" value="F:zinc ion binding"/>
    <property type="evidence" value="ECO:0007669"/>
    <property type="project" value="UniProtKB-UniRule"/>
</dbReference>
<evidence type="ECO:0000256" key="14">
    <source>
        <dbReference type="ARBA" id="ARBA00023180"/>
    </source>
</evidence>
<evidence type="ECO:0000256" key="9">
    <source>
        <dbReference type="ARBA" id="ARBA00022833"/>
    </source>
</evidence>
<dbReference type="FunFam" id="2.60.40.1730:FF:000012">
    <property type="entry name" value="Aminopeptidase N"/>
    <property type="match status" value="1"/>
</dbReference>
<keyword evidence="12 18" id="KW-0482">Metalloprotease</keyword>
<evidence type="ECO:0000256" key="15">
    <source>
        <dbReference type="PIRSR" id="PIRSR634016-1"/>
    </source>
</evidence>
<dbReference type="Gene3D" id="2.60.40.1730">
    <property type="entry name" value="tricorn interacting facor f3 domain"/>
    <property type="match status" value="1"/>
</dbReference>
<dbReference type="InterPro" id="IPR050344">
    <property type="entry name" value="Peptidase_M1_aminopeptidases"/>
</dbReference>
<protein>
    <recommendedName>
        <fullName evidence="18">Aminopeptidase</fullName>
        <ecNumber evidence="18">3.4.11.-</ecNumber>
    </recommendedName>
</protein>
<feature type="binding site" evidence="16">
    <location>
        <position position="376"/>
    </location>
    <ligand>
        <name>Zn(2+)</name>
        <dbReference type="ChEBI" id="CHEBI:29105"/>
        <note>catalytic</note>
    </ligand>
</feature>
<dbReference type="GO" id="GO:0042277">
    <property type="term" value="F:peptide binding"/>
    <property type="evidence" value="ECO:0007669"/>
    <property type="project" value="TreeGrafter"/>
</dbReference>
<dbReference type="Gene3D" id="1.10.390.10">
    <property type="entry name" value="Neutral Protease Domain 2"/>
    <property type="match status" value="1"/>
</dbReference>
<evidence type="ECO:0000256" key="17">
    <source>
        <dbReference type="PIRSR" id="PIRSR634016-4"/>
    </source>
</evidence>
<dbReference type="AlphaFoldDB" id="A0A1S5QN29"/>
<evidence type="ECO:0000256" key="8">
    <source>
        <dbReference type="ARBA" id="ARBA00022801"/>
    </source>
</evidence>
<evidence type="ECO:0000256" key="13">
    <source>
        <dbReference type="ARBA" id="ARBA00023136"/>
    </source>
</evidence>
<feature type="domain" description="Aminopeptidase N-like N-terminal" evidence="21">
    <location>
        <begin position="87"/>
        <end position="274"/>
    </location>
</feature>
<dbReference type="SUPFAM" id="SSF55486">
    <property type="entry name" value="Metalloproteases ('zincins'), catalytic domain"/>
    <property type="match status" value="1"/>
</dbReference>
<evidence type="ECO:0000256" key="11">
    <source>
        <dbReference type="ARBA" id="ARBA00022989"/>
    </source>
</evidence>
<dbReference type="GO" id="GO:0005615">
    <property type="term" value="C:extracellular space"/>
    <property type="evidence" value="ECO:0007669"/>
    <property type="project" value="TreeGrafter"/>
</dbReference>
<proteinExistence type="evidence at transcript level"/>
<dbReference type="EMBL" id="KR068510">
    <property type="protein sequence ID" value="AMO02527.1"/>
    <property type="molecule type" value="mRNA"/>
</dbReference>
<dbReference type="InterPro" id="IPR027268">
    <property type="entry name" value="Peptidase_M4/M1_CTD_sf"/>
</dbReference>
<dbReference type="Pfam" id="PF17900">
    <property type="entry name" value="Peptidase_M1_N"/>
    <property type="match status" value="1"/>
</dbReference>
<evidence type="ECO:0000256" key="4">
    <source>
        <dbReference type="ARBA" id="ARBA00022438"/>
    </source>
</evidence>
<evidence type="ECO:0000256" key="7">
    <source>
        <dbReference type="ARBA" id="ARBA00022723"/>
    </source>
</evidence>
<keyword evidence="13 18" id="KW-0472">Membrane</keyword>
<evidence type="ECO:0000256" key="2">
    <source>
        <dbReference type="ARBA" id="ARBA00004609"/>
    </source>
</evidence>
<dbReference type="Pfam" id="PF01433">
    <property type="entry name" value="Peptidase_M1"/>
    <property type="match status" value="1"/>
</dbReference>
<dbReference type="GO" id="GO:0006508">
    <property type="term" value="P:proteolysis"/>
    <property type="evidence" value="ECO:0007669"/>
    <property type="project" value="UniProtKB-KW"/>
</dbReference>
<feature type="site" description="Transition state stabilizer" evidence="17">
    <location>
        <position position="469"/>
    </location>
</feature>
<dbReference type="InterPro" id="IPR001930">
    <property type="entry name" value="Peptidase_M1"/>
</dbReference>
<dbReference type="SUPFAM" id="SSF63737">
    <property type="entry name" value="Leukotriene A4 hydrolase N-terminal domain"/>
    <property type="match status" value="1"/>
</dbReference>
<feature type="transmembrane region" description="Helical" evidence="18">
    <location>
        <begin position="34"/>
        <end position="56"/>
    </location>
</feature>
<keyword evidence="7 16" id="KW-0479">Metal-binding</keyword>
<evidence type="ECO:0000256" key="16">
    <source>
        <dbReference type="PIRSR" id="PIRSR634016-3"/>
    </source>
</evidence>
<evidence type="ECO:0000256" key="6">
    <source>
        <dbReference type="ARBA" id="ARBA00022692"/>
    </source>
</evidence>
<dbReference type="Pfam" id="PF11838">
    <property type="entry name" value="ERAP1_C"/>
    <property type="match status" value="1"/>
</dbReference>
<dbReference type="PRINTS" id="PR00756">
    <property type="entry name" value="ALADIPTASE"/>
</dbReference>
<sequence>MKNGNAADGNGLVKSEEKESYKTIYKRIIFQHKILLLVIILIFLLVIMAITVGVVMHQNFRESDKNNKTISKALNSPNFRLPSTIFPRHYIIEIKSYLTPNNFKFEGKEQITLECVQKTDEIFIHALNLAIDEEEINLRSENNDVKISHVKHYPDIHLVLIKLKQDLHPNSSYNLSLNFSGNIFDDGLGFYYSSYKNSENNTNYLAATQFEPIFARKAFPCFDEPAMKATFDMRLIRWKNMTSLSNMPKINTVSLKDEWDMDIYQTSMKMSTYIVAFAIGNFTSKSNNKISIWSRPEKISLAEFSLSLSPKILKFFEDLYGVPYAAPKLDMATIKSNKVIAMENWGLVLYPEYQLLYNETLKNRMMKDIIASTISHEIAHQWFGNLVTPKWWSDIWLNEGFATYMEHIASMSFFPQWNKIDKTVYKINRNVQLGCEFEPKDKYEGRVAMNIETFKEVATRDYFFSSDIYNKGAMIIRMAHHIIGNESFWKGITSYLKENAYSNVEEKTLWKYLSMAQPSYKNPKEDLMERMTSWTHLLGQPIVSVDRNYEENSASLTQVSCLLTKNKKYKMDMWHIPISYISQSHSEWNPKIIAWLTNRSTMLKNMPPKEEWILLNGNSVGLYMVIYDKRNWKMLAKQLQSNHNVFSPTNRFKLLNDAVTLYNLDYIEFSTLIDIYLYIVSETEYSIIQAEHLTPLLRFSNVMHLMNQENKWKEFMNYIFESLYHKLGWVVKTDLENKATMSLRVTVFNYLCKNGHEDCLINLRNLFTKWINDSTKIQAVEGDLLNFCVVVKHGTREDWNYIHDVYLVTRNELFLVPLFCTKDRGLFKRLLGVFLKEAKLEFVGQIIRNIFENGNLWIEFLQFFTNHFKKILDIYETKDFMKLIEPYIENEVIFNQFESIFRKYVDELNEFDAMIVKVKLRIFKRTVVKRNREILSLSKWLKTDSWLKAISVE</sequence>
<feature type="domain" description="ERAP1-like C-terminal" evidence="20">
    <location>
        <begin position="612"/>
        <end position="899"/>
    </location>
</feature>
<reference evidence="22" key="1">
    <citation type="submission" date="2015-04" db="EMBL/GenBank/DDBJ databases">
        <title>Proteases from Tityus serrulatus venom gland: venom proteases and peptide maturation.</title>
        <authorList>
            <person name="Carmo A.O."/>
            <person name="Martins A.P.V."/>
            <person name="Oliveira-Mendes B.B.R."/>
            <person name="Horta C.C.R."/>
            <person name="Dantas A.E."/>
            <person name="Kalapothakis E."/>
        </authorList>
    </citation>
    <scope>NUCLEOTIDE SEQUENCE</scope>
</reference>
<dbReference type="Gene3D" id="2.60.40.1910">
    <property type="match status" value="1"/>
</dbReference>
<dbReference type="FunFam" id="1.10.390.10:FF:000013">
    <property type="entry name" value="Aminopeptidase N"/>
    <property type="match status" value="1"/>
</dbReference>
<evidence type="ECO:0000313" key="22">
    <source>
        <dbReference type="EMBL" id="AMO02527.1"/>
    </source>
</evidence>
<dbReference type="InterPro" id="IPR034016">
    <property type="entry name" value="M1_APN-typ"/>
</dbReference>
<evidence type="ECO:0000259" key="19">
    <source>
        <dbReference type="Pfam" id="PF01433"/>
    </source>
</evidence>
<name>A0A1S5QN29_TITSE</name>
<evidence type="ECO:0000259" key="21">
    <source>
        <dbReference type="Pfam" id="PF17900"/>
    </source>
</evidence>
<dbReference type="InterPro" id="IPR045357">
    <property type="entry name" value="Aminopeptidase_N-like_N"/>
</dbReference>
<dbReference type="InterPro" id="IPR024571">
    <property type="entry name" value="ERAP1-like_C_dom"/>
</dbReference>
<keyword evidence="6 18" id="KW-0812">Transmembrane</keyword>
<dbReference type="GO" id="GO:0005737">
    <property type="term" value="C:cytoplasm"/>
    <property type="evidence" value="ECO:0007669"/>
    <property type="project" value="TreeGrafter"/>
</dbReference>
<accession>A0A1S5QN29</accession>
<feature type="active site" description="Proton acceptor" evidence="15">
    <location>
        <position position="377"/>
    </location>
</feature>
<keyword evidence="9 16" id="KW-0862">Zinc</keyword>
<keyword evidence="4 18" id="KW-0031">Aminopeptidase</keyword>
<keyword evidence="10" id="KW-0735">Signal-anchor</keyword>
<dbReference type="InterPro" id="IPR042097">
    <property type="entry name" value="Aminopeptidase_N-like_N_sf"/>
</dbReference>
<dbReference type="EC" id="3.4.11.-" evidence="18"/>
<keyword evidence="8 18" id="KW-0378">Hydrolase</keyword>
<dbReference type="PANTHER" id="PTHR11533:SF299">
    <property type="entry name" value="AMINOPEPTIDASE"/>
    <property type="match status" value="1"/>
</dbReference>
<evidence type="ECO:0000256" key="12">
    <source>
        <dbReference type="ARBA" id="ARBA00023049"/>
    </source>
</evidence>
<keyword evidence="5 18" id="KW-0645">Protease</keyword>
<evidence type="ECO:0000256" key="1">
    <source>
        <dbReference type="ARBA" id="ARBA00004606"/>
    </source>
</evidence>
<comment type="similarity">
    <text evidence="3 18">Belongs to the peptidase M1 family.</text>
</comment>
<dbReference type="GO" id="GO:0043171">
    <property type="term" value="P:peptide catabolic process"/>
    <property type="evidence" value="ECO:0007669"/>
    <property type="project" value="TreeGrafter"/>
</dbReference>
<evidence type="ECO:0000256" key="18">
    <source>
        <dbReference type="RuleBase" id="RU364040"/>
    </source>
</evidence>
<evidence type="ECO:0000256" key="3">
    <source>
        <dbReference type="ARBA" id="ARBA00010136"/>
    </source>
</evidence>
<organism evidence="22">
    <name type="scientific">Tityus serrulatus</name>
    <name type="common">Brazilian yellow scorpion</name>
    <dbReference type="NCBI Taxonomy" id="6887"/>
    <lineage>
        <taxon>Eukaryota</taxon>
        <taxon>Metazoa</taxon>
        <taxon>Ecdysozoa</taxon>
        <taxon>Arthropoda</taxon>
        <taxon>Chelicerata</taxon>
        <taxon>Arachnida</taxon>
        <taxon>Scorpiones</taxon>
        <taxon>Buthida</taxon>
        <taxon>Buthoidea</taxon>
        <taxon>Buthidae</taxon>
        <taxon>Tityus</taxon>
    </lineage>
</organism>
<dbReference type="GO" id="GO:0005886">
    <property type="term" value="C:plasma membrane"/>
    <property type="evidence" value="ECO:0007669"/>
    <property type="project" value="UniProtKB-SubCell"/>
</dbReference>
<dbReference type="CDD" id="cd09601">
    <property type="entry name" value="M1_APN-Q_like"/>
    <property type="match status" value="1"/>
</dbReference>